<dbReference type="SUPFAM" id="SSF90112">
    <property type="entry name" value="Neurotransmitter-gated ion-channel transmembrane pore"/>
    <property type="match status" value="1"/>
</dbReference>
<dbReference type="AlphaFoldDB" id="A0A811K9D6"/>
<evidence type="ECO:0000313" key="16">
    <source>
        <dbReference type="Proteomes" id="UP000614601"/>
    </source>
</evidence>
<accession>A0A811K9D6</accession>
<comment type="similarity">
    <text evidence="11">Belongs to the ligand-gated ion channel (TC 1.A.9) family.</text>
</comment>
<keyword evidence="9 11" id="KW-0472">Membrane</keyword>
<keyword evidence="8 11" id="KW-0406">Ion transport</keyword>
<evidence type="ECO:0000256" key="3">
    <source>
        <dbReference type="ARBA" id="ARBA00022448"/>
    </source>
</evidence>
<keyword evidence="16" id="KW-1185">Reference proteome</keyword>
<dbReference type="EMBL" id="CAJFDH010000002">
    <property type="protein sequence ID" value="CAD5212001.1"/>
    <property type="molecule type" value="Genomic_DNA"/>
</dbReference>
<evidence type="ECO:0000256" key="7">
    <source>
        <dbReference type="ARBA" id="ARBA00022989"/>
    </source>
</evidence>
<keyword evidence="10 11" id="KW-0407">Ion channel</keyword>
<feature type="compositionally biased region" description="Acidic residues" evidence="12">
    <location>
        <begin position="37"/>
        <end position="55"/>
    </location>
</feature>
<dbReference type="Proteomes" id="UP000614601">
    <property type="component" value="Unassembled WGS sequence"/>
</dbReference>
<proteinExistence type="inferred from homology"/>
<organism evidence="15 16">
    <name type="scientific">Bursaphelenchus okinawaensis</name>
    <dbReference type="NCBI Taxonomy" id="465554"/>
    <lineage>
        <taxon>Eukaryota</taxon>
        <taxon>Metazoa</taxon>
        <taxon>Ecdysozoa</taxon>
        <taxon>Nematoda</taxon>
        <taxon>Chromadorea</taxon>
        <taxon>Rhabditida</taxon>
        <taxon>Tylenchina</taxon>
        <taxon>Tylenchomorpha</taxon>
        <taxon>Aphelenchoidea</taxon>
        <taxon>Aphelenchoididae</taxon>
        <taxon>Bursaphelenchus</taxon>
    </lineage>
</organism>
<dbReference type="PRINTS" id="PR00252">
    <property type="entry name" value="NRIONCHANNEL"/>
</dbReference>
<evidence type="ECO:0000256" key="2">
    <source>
        <dbReference type="ARBA" id="ARBA00004236"/>
    </source>
</evidence>
<comment type="subcellular location">
    <subcellularLocation>
        <location evidence="2">Cell membrane</location>
    </subcellularLocation>
    <subcellularLocation>
        <location evidence="1">Membrane</location>
        <topology evidence="1">Multi-pass membrane protein</topology>
    </subcellularLocation>
</comment>
<dbReference type="PANTHER" id="PTHR18945">
    <property type="entry name" value="NEUROTRANSMITTER GATED ION CHANNEL"/>
    <property type="match status" value="1"/>
</dbReference>
<comment type="caution">
    <text evidence="15">The sequence shown here is derived from an EMBL/GenBank/DDBJ whole genome shotgun (WGS) entry which is preliminary data.</text>
</comment>
<dbReference type="OrthoDB" id="8890589at2759"/>
<dbReference type="InterPro" id="IPR018000">
    <property type="entry name" value="Neurotransmitter_ion_chnl_CS"/>
</dbReference>
<dbReference type="GO" id="GO:0005230">
    <property type="term" value="F:extracellular ligand-gated monoatomic ion channel activity"/>
    <property type="evidence" value="ECO:0007669"/>
    <property type="project" value="InterPro"/>
</dbReference>
<dbReference type="InterPro" id="IPR006201">
    <property type="entry name" value="Neur_channel"/>
</dbReference>
<evidence type="ECO:0000259" key="14">
    <source>
        <dbReference type="Pfam" id="PF02932"/>
    </source>
</evidence>
<name>A0A811K9D6_9BILA</name>
<feature type="signal peptide" evidence="11">
    <location>
        <begin position="1"/>
        <end position="19"/>
    </location>
</feature>
<evidence type="ECO:0000256" key="8">
    <source>
        <dbReference type="ARBA" id="ARBA00023065"/>
    </source>
</evidence>
<evidence type="ECO:0000256" key="5">
    <source>
        <dbReference type="ARBA" id="ARBA00022692"/>
    </source>
</evidence>
<feature type="domain" description="Neurotransmitter-gated ion-channel ligand-binding" evidence="13">
    <location>
        <begin position="90"/>
        <end position="291"/>
    </location>
</feature>
<dbReference type="FunFam" id="2.70.170.10:FF:000045">
    <property type="entry name" value="Predicted protein"/>
    <property type="match status" value="1"/>
</dbReference>
<dbReference type="InterPro" id="IPR006028">
    <property type="entry name" value="GABAA/Glycine_rcpt"/>
</dbReference>
<feature type="transmembrane region" description="Helical" evidence="11">
    <location>
        <begin position="355"/>
        <end position="373"/>
    </location>
</feature>
<evidence type="ECO:0000313" key="15">
    <source>
        <dbReference type="EMBL" id="CAD5212001.1"/>
    </source>
</evidence>
<keyword evidence="6 11" id="KW-0732">Signal</keyword>
<dbReference type="GO" id="GO:0005886">
    <property type="term" value="C:plasma membrane"/>
    <property type="evidence" value="ECO:0007669"/>
    <property type="project" value="UniProtKB-SubCell"/>
</dbReference>
<evidence type="ECO:0000256" key="4">
    <source>
        <dbReference type="ARBA" id="ARBA00022475"/>
    </source>
</evidence>
<feature type="transmembrane region" description="Helical" evidence="11">
    <location>
        <begin position="326"/>
        <end position="343"/>
    </location>
</feature>
<feature type="chain" id="PRO_5036509609" evidence="11">
    <location>
        <begin position="20"/>
        <end position="556"/>
    </location>
</feature>
<dbReference type="Gene3D" id="2.70.170.10">
    <property type="entry name" value="Neurotransmitter-gated ion-channel ligand-binding domain"/>
    <property type="match status" value="1"/>
</dbReference>
<feature type="region of interest" description="Disordered" evidence="12">
    <location>
        <begin position="28"/>
        <end position="55"/>
    </location>
</feature>
<dbReference type="SUPFAM" id="SSF63712">
    <property type="entry name" value="Nicotinic receptor ligand binding domain-like"/>
    <property type="match status" value="1"/>
</dbReference>
<dbReference type="InterPro" id="IPR036719">
    <property type="entry name" value="Neuro-gated_channel_TM_sf"/>
</dbReference>
<gene>
    <name evidence="15" type="ORF">BOKJ2_LOCUS3985</name>
</gene>
<keyword evidence="5 11" id="KW-0812">Transmembrane</keyword>
<feature type="domain" description="Neurotransmitter-gated ion-channel transmembrane" evidence="14">
    <location>
        <begin position="300"/>
        <end position="395"/>
    </location>
</feature>
<dbReference type="Gene3D" id="1.20.58.390">
    <property type="entry name" value="Neurotransmitter-gated ion-channel transmembrane domain"/>
    <property type="match status" value="1"/>
</dbReference>
<dbReference type="Proteomes" id="UP000783686">
    <property type="component" value="Unassembled WGS sequence"/>
</dbReference>
<dbReference type="PRINTS" id="PR00253">
    <property type="entry name" value="GABAARECEPTR"/>
</dbReference>
<keyword evidence="3 11" id="KW-0813">Transport</keyword>
<dbReference type="PROSITE" id="PS00236">
    <property type="entry name" value="NEUROTR_ION_CHANNEL"/>
    <property type="match status" value="1"/>
</dbReference>
<evidence type="ECO:0000256" key="11">
    <source>
        <dbReference type="RuleBase" id="RU000687"/>
    </source>
</evidence>
<dbReference type="InterPro" id="IPR038050">
    <property type="entry name" value="Neuro_actylchol_rec"/>
</dbReference>
<dbReference type="GO" id="GO:0004888">
    <property type="term" value="F:transmembrane signaling receptor activity"/>
    <property type="evidence" value="ECO:0007669"/>
    <property type="project" value="InterPro"/>
</dbReference>
<evidence type="ECO:0000256" key="10">
    <source>
        <dbReference type="ARBA" id="ARBA00023303"/>
    </source>
</evidence>
<dbReference type="CDD" id="cd18990">
    <property type="entry name" value="LGIC_ECD_GABAAR"/>
    <property type="match status" value="1"/>
</dbReference>
<keyword evidence="4" id="KW-1003">Cell membrane</keyword>
<keyword evidence="7 11" id="KW-1133">Transmembrane helix</keyword>
<evidence type="ECO:0000256" key="12">
    <source>
        <dbReference type="SAM" id="MobiDB-lite"/>
    </source>
</evidence>
<evidence type="ECO:0000256" key="9">
    <source>
        <dbReference type="ARBA" id="ARBA00023136"/>
    </source>
</evidence>
<dbReference type="InterPro" id="IPR006202">
    <property type="entry name" value="Neur_chan_lig-bd"/>
</dbReference>
<evidence type="ECO:0000259" key="13">
    <source>
        <dbReference type="Pfam" id="PF02931"/>
    </source>
</evidence>
<sequence length="556" mass="64519">MNLWLLAISLLLTFYSTHGFHGHHRIRKTHSHSLKDMEEEQEDELEEDEEEDDEGYVIDGIATSTHFSKDRIFEQGETRDFLQFLRRIKYDHSQLPPGQSQNDAVKVFVSVVVSNIRAVSEVTMDYNLEMFYREIWTDPRLNYDLAKFRNKSEIALHESYANFLWHPDTFIPNAIASKNPRKQSISHRSLLRLQADGQVLYSRRISVLAECSMDLSLFPFDQQVCKLGIESYGYTADQVVYLWSHGQRKALELHQIRLPDFKIKEAFVTQMVENYATGNYSRLYICFVFNRSAGFCFLQLIIPSTAVVITSWVSLWMENESSFQDMISIILTITFLLFSYNEVMPRVSYLKALDIWLAVCFMIVFLSLIKLAIIKYMRQRLRITQDTSIVAGMVPLLQMSQMSNSCHSHVNTALNNNDNTNNNCLLTSPPASPLHVNCPYSPPQPVAIAVNRPVDSEKRQFNGDIYMDIDGSPEIRAPRSRRGRTRKLVDFCVSLGHINFSAQSMRRFHWITQMMFFFGFVLFCLFFFLVYPSLSSWTPIQDPCCIRENAEWFANL</sequence>
<evidence type="ECO:0000256" key="1">
    <source>
        <dbReference type="ARBA" id="ARBA00004141"/>
    </source>
</evidence>
<dbReference type="InterPro" id="IPR006029">
    <property type="entry name" value="Neurotrans-gated_channel_TM"/>
</dbReference>
<dbReference type="EMBL" id="CAJFCW020000002">
    <property type="protein sequence ID" value="CAG9094874.1"/>
    <property type="molecule type" value="Genomic_DNA"/>
</dbReference>
<dbReference type="InterPro" id="IPR036734">
    <property type="entry name" value="Neur_chan_lig-bd_sf"/>
</dbReference>
<evidence type="ECO:0000256" key="6">
    <source>
        <dbReference type="ARBA" id="ARBA00022729"/>
    </source>
</evidence>
<feature type="transmembrane region" description="Helical" evidence="11">
    <location>
        <begin position="510"/>
        <end position="531"/>
    </location>
</feature>
<dbReference type="Pfam" id="PF02932">
    <property type="entry name" value="Neur_chan_memb"/>
    <property type="match status" value="1"/>
</dbReference>
<dbReference type="CDD" id="cd19049">
    <property type="entry name" value="LGIC_TM_anion"/>
    <property type="match status" value="1"/>
</dbReference>
<dbReference type="FunFam" id="1.20.58.390:FF:000076">
    <property type="entry name" value="Glutamate-gated chloride channel, putative"/>
    <property type="match status" value="1"/>
</dbReference>
<reference evidence="15" key="1">
    <citation type="submission" date="2020-09" db="EMBL/GenBank/DDBJ databases">
        <authorList>
            <person name="Kikuchi T."/>
        </authorList>
    </citation>
    <scope>NUCLEOTIDE SEQUENCE</scope>
    <source>
        <strain evidence="15">SH1</strain>
    </source>
</reference>
<feature type="transmembrane region" description="Helical" evidence="11">
    <location>
        <begin position="292"/>
        <end position="314"/>
    </location>
</feature>
<protein>
    <submittedName>
        <fullName evidence="15">Uncharacterized protein</fullName>
    </submittedName>
</protein>
<dbReference type="Pfam" id="PF02931">
    <property type="entry name" value="Neur_chan_LBD"/>
    <property type="match status" value="1"/>
</dbReference>